<protein>
    <submittedName>
        <fullName evidence="2">Uncharacterized protein</fullName>
    </submittedName>
</protein>
<accession>A0A8C4ZX15</accession>
<evidence type="ECO:0000313" key="3">
    <source>
        <dbReference type="Proteomes" id="UP000694546"/>
    </source>
</evidence>
<feature type="signal peptide" evidence="1">
    <location>
        <begin position="1"/>
        <end position="20"/>
    </location>
</feature>
<dbReference type="AlphaFoldDB" id="A0A8C4ZX15"/>
<reference evidence="2" key="2">
    <citation type="submission" date="2025-09" db="UniProtKB">
        <authorList>
            <consortium name="Ensembl"/>
        </authorList>
    </citation>
    <scope>IDENTIFICATION</scope>
</reference>
<name>A0A8C4ZX15_GADMO</name>
<evidence type="ECO:0000313" key="2">
    <source>
        <dbReference type="Ensembl" id="ENSGMOP00000023404.1"/>
    </source>
</evidence>
<keyword evidence="1" id="KW-0732">Signal</keyword>
<feature type="chain" id="PRO_5034244398" evidence="1">
    <location>
        <begin position="21"/>
        <end position="89"/>
    </location>
</feature>
<organism evidence="2 3">
    <name type="scientific">Gadus morhua</name>
    <name type="common">Atlantic cod</name>
    <dbReference type="NCBI Taxonomy" id="8049"/>
    <lineage>
        <taxon>Eukaryota</taxon>
        <taxon>Metazoa</taxon>
        <taxon>Chordata</taxon>
        <taxon>Craniata</taxon>
        <taxon>Vertebrata</taxon>
        <taxon>Euteleostomi</taxon>
        <taxon>Actinopterygii</taxon>
        <taxon>Neopterygii</taxon>
        <taxon>Teleostei</taxon>
        <taxon>Neoteleostei</taxon>
        <taxon>Acanthomorphata</taxon>
        <taxon>Zeiogadaria</taxon>
        <taxon>Gadariae</taxon>
        <taxon>Gadiformes</taxon>
        <taxon>Gadoidei</taxon>
        <taxon>Gadidae</taxon>
        <taxon>Gadus</taxon>
    </lineage>
</organism>
<evidence type="ECO:0000256" key="1">
    <source>
        <dbReference type="SAM" id="SignalP"/>
    </source>
</evidence>
<dbReference type="Proteomes" id="UP000694546">
    <property type="component" value="Chromosome 20"/>
</dbReference>
<reference evidence="2" key="1">
    <citation type="submission" date="2025-08" db="UniProtKB">
        <authorList>
            <consortium name="Ensembl"/>
        </authorList>
    </citation>
    <scope>IDENTIFICATION</scope>
</reference>
<sequence length="89" mass="9430">MAAVALVLVGLAVVLILSVGRHKGSYRTDEAKGGQSGQTADTALGGDRALPGAVETGMIFTYYINCITVVIVLKPLKIFYGDIEEQNEM</sequence>
<keyword evidence="3" id="KW-1185">Reference proteome</keyword>
<dbReference type="Ensembl" id="ENSGMOT00000030439.1">
    <property type="protein sequence ID" value="ENSGMOP00000023404.1"/>
    <property type="gene ID" value="ENSGMOG00000036567.1"/>
</dbReference>
<proteinExistence type="predicted"/>